<reference evidence="3" key="1">
    <citation type="journal article" date="2016" name="Nat. Genet.">
        <title>A high-quality carrot genome assembly provides new insights into carotenoid accumulation and asterid genome evolution.</title>
        <authorList>
            <person name="Iorizzo M."/>
            <person name="Ellison S."/>
            <person name="Senalik D."/>
            <person name="Zeng P."/>
            <person name="Satapoomin P."/>
            <person name="Huang J."/>
            <person name="Bowman M."/>
            <person name="Iovene M."/>
            <person name="Sanseverino W."/>
            <person name="Cavagnaro P."/>
            <person name="Yildiz M."/>
            <person name="Macko-Podgorni A."/>
            <person name="Moranska E."/>
            <person name="Grzebelus E."/>
            <person name="Grzebelus D."/>
            <person name="Ashrafi H."/>
            <person name="Zheng Z."/>
            <person name="Cheng S."/>
            <person name="Spooner D."/>
            <person name="Van Deynze A."/>
            <person name="Simon P."/>
        </authorList>
    </citation>
    <scope>NUCLEOTIDE SEQUENCE</scope>
    <source>
        <tissue evidence="3">Leaf</tissue>
    </source>
</reference>
<accession>A0AAF0X387</accession>
<evidence type="ECO:0000313" key="3">
    <source>
        <dbReference type="EMBL" id="WOG99726.1"/>
    </source>
</evidence>
<feature type="repeat" description="TPR" evidence="1">
    <location>
        <begin position="201"/>
        <end position="234"/>
    </location>
</feature>
<dbReference type="SUPFAM" id="SSF48452">
    <property type="entry name" value="TPR-like"/>
    <property type="match status" value="2"/>
</dbReference>
<dbReference type="Gene3D" id="1.25.40.10">
    <property type="entry name" value="Tetratricopeptide repeat domain"/>
    <property type="match status" value="2"/>
</dbReference>
<gene>
    <name evidence="3" type="ORF">DCAR_0519081</name>
</gene>
<dbReference type="InterPro" id="IPR019734">
    <property type="entry name" value="TPR_rpt"/>
</dbReference>
<name>A0AAF0X387_DAUCS</name>
<sequence length="557" mass="62421">MSIRRGVGGLAKRLETCYPFLNSYLRPTTAVTTTTTTHLPGEHSISPTYFDDSRSAFSWIFLAAPSVLFLGVNSTTVLAEDVSVGLKSEDEISSETISGLRKIEDGSVVSNIHTSKWRVFTDTGRDRFMQGKMEDAERLFQAAIQEAKEGFGERDPHVASACNNLAELYRVQKVFDKAEPLYLEAVKVLEESLGLEDIRVGAALHNLGQFYLVQQKLDKACVSYERALKIKRRVLGEGHTDYADTMYHLGTVLHLLGKGKDSEALIQDSIRILEDNGQGESVICIRRLRYLAQIYIKSSRAEAAMNIQRKILQKMELTKGWNSLETVIAAEGLALTLQSVGSSREAQELFERCLHARKMLLSKDHIQIAGNLLHIARVVMHNSSQLKKTCSSEAITEFNKAKDLLHESVRISLCALDKLMEEKKKKLKGISRETIRNGHAALIILLQSYNTLGTLEISKMGISGHERNYGLVLAAKKSFDQCISAFKEYGTWRELSNSSEAKAEYLSCLKHLSALLSEHEKDMRLSTRTTLQELEDEIKIVEGELQFDKRKTGSWGN</sequence>
<dbReference type="Pfam" id="PF13374">
    <property type="entry name" value="TPR_10"/>
    <property type="match status" value="1"/>
</dbReference>
<dbReference type="KEGG" id="dcr:108224134"/>
<proteinExistence type="predicted"/>
<keyword evidence="2" id="KW-0175">Coiled coil</keyword>
<dbReference type="SMART" id="SM00028">
    <property type="entry name" value="TPR"/>
    <property type="match status" value="4"/>
</dbReference>
<dbReference type="Pfam" id="PF13424">
    <property type="entry name" value="TPR_12"/>
    <property type="match status" value="2"/>
</dbReference>
<feature type="coiled-coil region" evidence="2">
    <location>
        <begin position="524"/>
        <end position="551"/>
    </location>
</feature>
<dbReference type="Proteomes" id="UP000077755">
    <property type="component" value="Chromosome 5"/>
</dbReference>
<protein>
    <recommendedName>
        <fullName evidence="5">MalT-like TPR region domain-containing protein</fullName>
    </recommendedName>
</protein>
<reference evidence="3" key="2">
    <citation type="submission" date="2022-03" db="EMBL/GenBank/DDBJ databases">
        <title>Draft title - Genomic analysis of global carrot germplasm unveils the trajectory of domestication and the origin of high carotenoid orange carrot.</title>
        <authorList>
            <person name="Iorizzo M."/>
            <person name="Ellison S."/>
            <person name="Senalik D."/>
            <person name="Macko-Podgorni A."/>
            <person name="Grzebelus D."/>
            <person name="Bostan H."/>
            <person name="Rolling W."/>
            <person name="Curaba J."/>
            <person name="Simon P."/>
        </authorList>
    </citation>
    <scope>NUCLEOTIDE SEQUENCE</scope>
    <source>
        <tissue evidence="3">Leaf</tissue>
    </source>
</reference>
<evidence type="ECO:0000256" key="2">
    <source>
        <dbReference type="SAM" id="Coils"/>
    </source>
</evidence>
<dbReference type="PROSITE" id="PS50005">
    <property type="entry name" value="TPR"/>
    <property type="match status" value="1"/>
</dbReference>
<evidence type="ECO:0000313" key="4">
    <source>
        <dbReference type="Proteomes" id="UP000077755"/>
    </source>
</evidence>
<dbReference type="AlphaFoldDB" id="A0AAF0X387"/>
<keyword evidence="1" id="KW-0802">TPR repeat</keyword>
<dbReference type="PANTHER" id="PTHR47689">
    <property type="entry name" value="TETRATRICOPEPTIDE REPEAT (TPR)-LIKE SUPERFAMILY PROTEIN"/>
    <property type="match status" value="1"/>
</dbReference>
<dbReference type="PANTHER" id="PTHR47689:SF2">
    <property type="entry name" value="TETRATRICOPEPTIDE REPEAT (TPR)-LIKE SUPERFAMILY PROTEIN"/>
    <property type="match status" value="1"/>
</dbReference>
<dbReference type="InterPro" id="IPR011990">
    <property type="entry name" value="TPR-like_helical_dom_sf"/>
</dbReference>
<evidence type="ECO:0008006" key="5">
    <source>
        <dbReference type="Google" id="ProtNLM"/>
    </source>
</evidence>
<dbReference type="EMBL" id="CP093347">
    <property type="protein sequence ID" value="WOG99726.1"/>
    <property type="molecule type" value="Genomic_DNA"/>
</dbReference>
<keyword evidence="4" id="KW-1185">Reference proteome</keyword>
<evidence type="ECO:0000256" key="1">
    <source>
        <dbReference type="PROSITE-ProRule" id="PRU00339"/>
    </source>
</evidence>
<organism evidence="3 4">
    <name type="scientific">Daucus carota subsp. sativus</name>
    <name type="common">Carrot</name>
    <dbReference type="NCBI Taxonomy" id="79200"/>
    <lineage>
        <taxon>Eukaryota</taxon>
        <taxon>Viridiplantae</taxon>
        <taxon>Streptophyta</taxon>
        <taxon>Embryophyta</taxon>
        <taxon>Tracheophyta</taxon>
        <taxon>Spermatophyta</taxon>
        <taxon>Magnoliopsida</taxon>
        <taxon>eudicotyledons</taxon>
        <taxon>Gunneridae</taxon>
        <taxon>Pentapetalae</taxon>
        <taxon>asterids</taxon>
        <taxon>campanulids</taxon>
        <taxon>Apiales</taxon>
        <taxon>Apiaceae</taxon>
        <taxon>Apioideae</taxon>
        <taxon>Scandiceae</taxon>
        <taxon>Daucinae</taxon>
        <taxon>Daucus</taxon>
        <taxon>Daucus sect. Daucus</taxon>
    </lineage>
</organism>